<feature type="chain" id="PRO_5047283556" evidence="10">
    <location>
        <begin position="32"/>
        <end position="923"/>
    </location>
</feature>
<dbReference type="PANTHER" id="PTHR40980">
    <property type="entry name" value="PLUG DOMAIN-CONTAINING PROTEIN"/>
    <property type="match status" value="1"/>
</dbReference>
<keyword evidence="6 8" id="KW-0472">Membrane</keyword>
<evidence type="ECO:0000256" key="1">
    <source>
        <dbReference type="ARBA" id="ARBA00004571"/>
    </source>
</evidence>
<evidence type="ECO:0000256" key="2">
    <source>
        <dbReference type="ARBA" id="ARBA00022448"/>
    </source>
</evidence>
<keyword evidence="5 9" id="KW-0798">TonB box</keyword>
<proteinExistence type="inferred from homology"/>
<protein>
    <submittedName>
        <fullName evidence="13">TonB-dependent receptor</fullName>
    </submittedName>
</protein>
<feature type="domain" description="TonB-dependent receptor plug" evidence="12">
    <location>
        <begin position="73"/>
        <end position="182"/>
    </location>
</feature>
<dbReference type="EMBL" id="PDWW01000006">
    <property type="protein sequence ID" value="KAF1725929.1"/>
    <property type="molecule type" value="Genomic_DNA"/>
</dbReference>
<dbReference type="PANTHER" id="PTHR40980:SF3">
    <property type="entry name" value="TONB-DEPENDENT RECEPTOR-LIKE BETA-BARREL DOMAIN-CONTAINING PROTEIN"/>
    <property type="match status" value="1"/>
</dbReference>
<dbReference type="RefSeq" id="WP_162337096.1">
    <property type="nucleotide sequence ID" value="NZ_JBHSRQ010000008.1"/>
</dbReference>
<evidence type="ECO:0000256" key="3">
    <source>
        <dbReference type="ARBA" id="ARBA00022452"/>
    </source>
</evidence>
<dbReference type="Pfam" id="PF00593">
    <property type="entry name" value="TonB_dep_Rec_b-barrel"/>
    <property type="match status" value="1"/>
</dbReference>
<evidence type="ECO:0000256" key="9">
    <source>
        <dbReference type="RuleBase" id="RU003357"/>
    </source>
</evidence>
<feature type="domain" description="TonB-dependent receptor-like beta-barrel" evidence="11">
    <location>
        <begin position="425"/>
        <end position="889"/>
    </location>
</feature>
<keyword evidence="10" id="KW-0732">Signal</keyword>
<evidence type="ECO:0000256" key="6">
    <source>
        <dbReference type="ARBA" id="ARBA00023136"/>
    </source>
</evidence>
<dbReference type="InterPro" id="IPR010104">
    <property type="entry name" value="TonB_rcpt_bac"/>
</dbReference>
<dbReference type="InterPro" id="IPR012910">
    <property type="entry name" value="Plug_dom"/>
</dbReference>
<comment type="similarity">
    <text evidence="8 9">Belongs to the TonB-dependent receptor family.</text>
</comment>
<keyword evidence="13" id="KW-0675">Receptor</keyword>
<evidence type="ECO:0000259" key="11">
    <source>
        <dbReference type="Pfam" id="PF00593"/>
    </source>
</evidence>
<evidence type="ECO:0000256" key="8">
    <source>
        <dbReference type="PROSITE-ProRule" id="PRU01360"/>
    </source>
</evidence>
<dbReference type="PROSITE" id="PS52016">
    <property type="entry name" value="TONB_DEPENDENT_REC_3"/>
    <property type="match status" value="1"/>
</dbReference>
<dbReference type="InterPro" id="IPR039426">
    <property type="entry name" value="TonB-dep_rcpt-like"/>
</dbReference>
<keyword evidence="14" id="KW-1185">Reference proteome</keyword>
<evidence type="ECO:0000256" key="10">
    <source>
        <dbReference type="SAM" id="SignalP"/>
    </source>
</evidence>
<dbReference type="NCBIfam" id="TIGR01782">
    <property type="entry name" value="TonB-Xanth-Caul"/>
    <property type="match status" value="1"/>
</dbReference>
<comment type="subcellular location">
    <subcellularLocation>
        <location evidence="1 8">Cell outer membrane</location>
        <topology evidence="1 8">Multi-pass membrane protein</topology>
    </subcellularLocation>
</comment>
<comment type="caution">
    <text evidence="13">The sequence shown here is derived from an EMBL/GenBank/DDBJ whole genome shotgun (WGS) entry which is preliminary data.</text>
</comment>
<dbReference type="InterPro" id="IPR036942">
    <property type="entry name" value="Beta-barrel_TonB_sf"/>
</dbReference>
<keyword evidence="7 8" id="KW-0998">Cell outer membrane</keyword>
<keyword evidence="4 8" id="KW-0812">Transmembrane</keyword>
<feature type="signal peptide" evidence="10">
    <location>
        <begin position="1"/>
        <end position="31"/>
    </location>
</feature>
<organism evidence="13 14">
    <name type="scientific">Pseudoxanthomonas japonensis</name>
    <dbReference type="NCBI Taxonomy" id="69284"/>
    <lineage>
        <taxon>Bacteria</taxon>
        <taxon>Pseudomonadati</taxon>
        <taxon>Pseudomonadota</taxon>
        <taxon>Gammaproteobacteria</taxon>
        <taxon>Lysobacterales</taxon>
        <taxon>Lysobacteraceae</taxon>
        <taxon>Pseudoxanthomonas</taxon>
    </lineage>
</organism>
<reference evidence="13 14" key="1">
    <citation type="submission" date="2017-10" db="EMBL/GenBank/DDBJ databases">
        <title>Whole genome sequencing of members of genus Pseudoxanthomonas.</title>
        <authorList>
            <person name="Kumar S."/>
            <person name="Bansal K."/>
            <person name="Kaur A."/>
            <person name="Patil P."/>
            <person name="Sharma S."/>
            <person name="Patil P.B."/>
        </authorList>
    </citation>
    <scope>NUCLEOTIDE SEQUENCE [LARGE SCALE GENOMIC DNA]</scope>
    <source>
        <strain evidence="13 14">DSM 17109</strain>
    </source>
</reference>
<dbReference type="CDD" id="cd01347">
    <property type="entry name" value="ligand_gated_channel"/>
    <property type="match status" value="1"/>
</dbReference>
<dbReference type="Gene3D" id="2.40.170.20">
    <property type="entry name" value="TonB-dependent receptor, beta-barrel domain"/>
    <property type="match status" value="1"/>
</dbReference>
<dbReference type="SUPFAM" id="SSF56935">
    <property type="entry name" value="Porins"/>
    <property type="match status" value="1"/>
</dbReference>
<dbReference type="InterPro" id="IPR037066">
    <property type="entry name" value="Plug_dom_sf"/>
</dbReference>
<sequence length="923" mass="101490">MPVSHQNRKTPVTLLAVSIGLALQMGAAAHAQEATPAGEGAAQEAVDTTLDTISVTGYRASLEKALDIKRGEAGVVDAIVAEDIADFPDMNLAESLQRIPGVSITRDGGEGRNISVRGLGPQFTRVRINGIEALATGGGTDTAGGVNRGRGFDFNTFASELFSQLVVRKTSSADVEEGSLGATVDLRTARPFDYDGFTMVVGGQASYNDLLKETDPRGTFLISNTFADNTIGALLSVAYTDRKVIEEGSDSVRWWTAQSGTNFFNPSSPYTAALSPNVFHPRIPRYNVYLHDQQRVGVTGSLQFKPNDATELSFDALYARFDANRYQDNINAVSFSRTNAAGKQNTIVRDGEIDANGNLVYGLFDNVDIRSEGRYDEQTTEFKQWGAELRHRFSDSLSMHALLGGVKSTYENPIQTTVIMDKFDVDGYSWDYRGNSRLPVFNYGNMDPLDPNGWTLAEIRLRPQSTTNEYDAQQIDLTWIASSYFTLKGGVHHKDYTFESREWRRSSETVVPPMTSDTLAGLLRQFGTYGIGAGGVNRWLVPDVNAFQQALGIHDGTGIYQVYDNLSSLAANNRTVNEKSLGYYVQGDFNFDIGAVPVRGNVGVRRVDTELTSDGWSFVGGVPVPTRVVHEYSDTLPSFNLAAEITPDFVVRLSGAEVMTRPNLGFLNPGATVSASGGAFTVTTGNPKLEPFRAKTLDLNLEWYFTNEALLSLGVFYKDIDSYIQNSRESRPYNTSGLPNELLNGTIATPEDIFTFNQPLNTPGGELRGYELSYQQPFTFLPGFWQDFGVQLNYTYVDSDIQYLSSAGVPTVKGPMVGLSKNAWNATLYYDNSKFAARVSAAYRDEFVNTIPGREGSDVEATSEFTTVDASLSYNVTDKLTISLEGLNLTDEWTDMWMDTAGDRSIAYTHTGRQYMLGFRYKF</sequence>
<evidence type="ECO:0000256" key="5">
    <source>
        <dbReference type="ARBA" id="ARBA00023077"/>
    </source>
</evidence>
<gene>
    <name evidence="13" type="ORF">CSC78_06495</name>
</gene>
<evidence type="ECO:0000256" key="7">
    <source>
        <dbReference type="ARBA" id="ARBA00023237"/>
    </source>
</evidence>
<accession>A0ABQ6ZIP3</accession>
<dbReference type="InterPro" id="IPR000531">
    <property type="entry name" value="Beta-barrel_TonB"/>
</dbReference>
<dbReference type="Gene3D" id="2.170.130.10">
    <property type="entry name" value="TonB-dependent receptor, plug domain"/>
    <property type="match status" value="1"/>
</dbReference>
<evidence type="ECO:0000313" key="14">
    <source>
        <dbReference type="Proteomes" id="UP000781710"/>
    </source>
</evidence>
<name>A0ABQ6ZIP3_9GAMM</name>
<evidence type="ECO:0000259" key="12">
    <source>
        <dbReference type="Pfam" id="PF07715"/>
    </source>
</evidence>
<dbReference type="Proteomes" id="UP000781710">
    <property type="component" value="Unassembled WGS sequence"/>
</dbReference>
<keyword evidence="2 8" id="KW-0813">Transport</keyword>
<evidence type="ECO:0000313" key="13">
    <source>
        <dbReference type="EMBL" id="KAF1725929.1"/>
    </source>
</evidence>
<evidence type="ECO:0000256" key="4">
    <source>
        <dbReference type="ARBA" id="ARBA00022692"/>
    </source>
</evidence>
<dbReference type="Pfam" id="PF07715">
    <property type="entry name" value="Plug"/>
    <property type="match status" value="1"/>
</dbReference>
<keyword evidence="3 8" id="KW-1134">Transmembrane beta strand</keyword>